<keyword evidence="1" id="KW-0418">Kinase</keyword>
<dbReference type="GO" id="GO:0016301">
    <property type="term" value="F:kinase activity"/>
    <property type="evidence" value="ECO:0007669"/>
    <property type="project" value="UniProtKB-KW"/>
</dbReference>
<accession>A0A2S1LUH5</accession>
<organism evidence="1 2">
    <name type="scientific">Flavobacterium kingsejongi</name>
    <dbReference type="NCBI Taxonomy" id="1678728"/>
    <lineage>
        <taxon>Bacteria</taxon>
        <taxon>Pseudomonadati</taxon>
        <taxon>Bacteroidota</taxon>
        <taxon>Flavobacteriia</taxon>
        <taxon>Flavobacteriales</taxon>
        <taxon>Flavobacteriaceae</taxon>
        <taxon>Flavobacterium</taxon>
    </lineage>
</organism>
<dbReference type="Gene3D" id="3.30.230.10">
    <property type="match status" value="1"/>
</dbReference>
<protein>
    <submittedName>
        <fullName evidence="1">GHMP kinase</fullName>
    </submittedName>
</protein>
<dbReference type="KEGG" id="fki:FK004_07640"/>
<dbReference type="SUPFAM" id="SSF54211">
    <property type="entry name" value="Ribosomal protein S5 domain 2-like"/>
    <property type="match status" value="1"/>
</dbReference>
<dbReference type="RefSeq" id="WP_108738781.1">
    <property type="nucleotide sequence ID" value="NZ_CP020919.1"/>
</dbReference>
<evidence type="ECO:0000313" key="2">
    <source>
        <dbReference type="Proteomes" id="UP000244677"/>
    </source>
</evidence>
<keyword evidence="2" id="KW-1185">Reference proteome</keyword>
<sequence>MTQQYYSNGKLLITGEYAVLDGAMAFALPTRMGQDLIVASISTPHITWKSFDADHSIWFEGTFTIEDVIQSHQFNDDAVKNTLIEILHAAHIMNPVVLSNSGGYDVTTHLTFPRQWGLGTSSTVINNIASWFAIDPFTLLKNSFGGSGYDIACAKTDGPLCYQLNSGHPEVEKVIFDPPFKNHIYFVYLNKKQNTKTAVQAYRKNNGSSTTNTEAITALTQQLLRATSITAFAAILEQHEVLLSSLLGIPTIQSEHFADFNGTIKSLGAWGGDFIMAVTTTDPTAYFKTKGYPTLLSFEEMILL</sequence>
<keyword evidence="1" id="KW-0808">Transferase</keyword>
<proteinExistence type="predicted"/>
<reference evidence="1 2" key="1">
    <citation type="submission" date="2017-04" db="EMBL/GenBank/DDBJ databases">
        <title>Complete genome sequence of Flavobacterium kingsejong AJ004.</title>
        <authorList>
            <person name="Lee P.C."/>
        </authorList>
    </citation>
    <scope>NUCLEOTIDE SEQUENCE [LARGE SCALE GENOMIC DNA]</scope>
    <source>
        <strain evidence="1 2">AJ004</strain>
    </source>
</reference>
<gene>
    <name evidence="1" type="ORF">FK004_07640</name>
</gene>
<dbReference type="InterPro" id="IPR020568">
    <property type="entry name" value="Ribosomal_Su5_D2-typ_SF"/>
</dbReference>
<dbReference type="AlphaFoldDB" id="A0A2S1LUH5"/>
<dbReference type="EMBL" id="CP020919">
    <property type="protein sequence ID" value="AWG27286.1"/>
    <property type="molecule type" value="Genomic_DNA"/>
</dbReference>
<dbReference type="NCBIfam" id="NF040656">
    <property type="entry name" value="GHMP_GYDIA"/>
    <property type="match status" value="1"/>
</dbReference>
<dbReference type="InterPro" id="IPR047765">
    <property type="entry name" value="GHMP_GYDIA-like"/>
</dbReference>
<evidence type="ECO:0000313" key="1">
    <source>
        <dbReference type="EMBL" id="AWG27286.1"/>
    </source>
</evidence>
<name>A0A2S1LUH5_9FLAO</name>
<dbReference type="OrthoDB" id="5288719at2"/>
<dbReference type="Proteomes" id="UP000244677">
    <property type="component" value="Chromosome"/>
</dbReference>
<dbReference type="InterPro" id="IPR014721">
    <property type="entry name" value="Ribsml_uS5_D2-typ_fold_subgr"/>
</dbReference>